<gene>
    <name evidence="1" type="ORF">HPB49_016678</name>
</gene>
<keyword evidence="2" id="KW-1185">Reference proteome</keyword>
<evidence type="ECO:0000313" key="1">
    <source>
        <dbReference type="EMBL" id="KAH7980497.1"/>
    </source>
</evidence>
<accession>A0ACB8E1F4</accession>
<protein>
    <submittedName>
        <fullName evidence="1">Uncharacterized protein</fullName>
    </submittedName>
</protein>
<sequence length="623" mass="69545">MERPAETCSFSGKAELSASAEALPPLEARRRQLEDNVSGGMQRQAGTYSLSGKAELSASAEALPPLEARRRQLEDNVYGGSSLNVYVRIRPRVGGRPFADPTFRPCNDTTVESTTATRKHQHQKRFSFTKVFPEGSSQEQVFQEAVQDRVDAFVKGANVLLFAYGPTASGKTHTMEGPPTDPGVVPRTIERVFRLLGPGVCQEAPVRPVGYDDVASFSAEEKASVLSLKRKLLDQEGARSAADFSAFHPHSNNSDGSPHRFDSHFTKFTTRASMTCCFHRLSAAQFQGGVKTGLSAHLFAASSKCPYIQLMKRIRVFAESKLNRSSSRSHCVFNMRLVNSVVDSRNWHVSTLMLCELAGSERPSKSGSEGPLLHEGGRINNSLLVLNCCLEGLRDLSGSYKKIHLPFQESKLTQVMQAYFTMGGQVSLIVNICPAMSMLEESLNALRSSAVAIEVLPHLLELRHIRCREAVRRLSERWHLAIGGEELHAAIAPNPGDGAEASVVFNGDDAEELYETFNALEQELENTRGELRWAELKAESHEVQIKEYQDLVKHMKRSLRMEPEADREMEDRIRNACEKMRLEVHRQAEPGSTMDLLGRLEEAQRRIAKLEELRKQRRLRKDE</sequence>
<comment type="caution">
    <text evidence="1">The sequence shown here is derived from an EMBL/GenBank/DDBJ whole genome shotgun (WGS) entry which is preliminary data.</text>
</comment>
<organism evidence="1 2">
    <name type="scientific">Dermacentor silvarum</name>
    <name type="common">Tick</name>
    <dbReference type="NCBI Taxonomy" id="543639"/>
    <lineage>
        <taxon>Eukaryota</taxon>
        <taxon>Metazoa</taxon>
        <taxon>Ecdysozoa</taxon>
        <taxon>Arthropoda</taxon>
        <taxon>Chelicerata</taxon>
        <taxon>Arachnida</taxon>
        <taxon>Acari</taxon>
        <taxon>Parasitiformes</taxon>
        <taxon>Ixodida</taxon>
        <taxon>Ixodoidea</taxon>
        <taxon>Ixodidae</taxon>
        <taxon>Rhipicephalinae</taxon>
        <taxon>Dermacentor</taxon>
    </lineage>
</organism>
<dbReference type="EMBL" id="CM023470">
    <property type="protein sequence ID" value="KAH7980497.1"/>
    <property type="molecule type" value="Genomic_DNA"/>
</dbReference>
<name>A0ACB8E1F4_DERSI</name>
<evidence type="ECO:0000313" key="2">
    <source>
        <dbReference type="Proteomes" id="UP000821865"/>
    </source>
</evidence>
<proteinExistence type="predicted"/>
<dbReference type="Proteomes" id="UP000821865">
    <property type="component" value="Chromosome 1"/>
</dbReference>
<reference evidence="1" key="1">
    <citation type="submission" date="2020-05" db="EMBL/GenBank/DDBJ databases">
        <title>Large-scale comparative analyses of tick genomes elucidate their genetic diversity and vector capacities.</title>
        <authorList>
            <person name="Jia N."/>
            <person name="Wang J."/>
            <person name="Shi W."/>
            <person name="Du L."/>
            <person name="Sun Y."/>
            <person name="Zhan W."/>
            <person name="Jiang J."/>
            <person name="Wang Q."/>
            <person name="Zhang B."/>
            <person name="Ji P."/>
            <person name="Sakyi L.B."/>
            <person name="Cui X."/>
            <person name="Yuan T."/>
            <person name="Jiang B."/>
            <person name="Yang W."/>
            <person name="Lam T.T.-Y."/>
            <person name="Chang Q."/>
            <person name="Ding S."/>
            <person name="Wang X."/>
            <person name="Zhu J."/>
            <person name="Ruan X."/>
            <person name="Zhao L."/>
            <person name="Wei J."/>
            <person name="Que T."/>
            <person name="Du C."/>
            <person name="Cheng J."/>
            <person name="Dai P."/>
            <person name="Han X."/>
            <person name="Huang E."/>
            <person name="Gao Y."/>
            <person name="Liu J."/>
            <person name="Shao H."/>
            <person name="Ye R."/>
            <person name="Li L."/>
            <person name="Wei W."/>
            <person name="Wang X."/>
            <person name="Wang C."/>
            <person name="Yang T."/>
            <person name="Huo Q."/>
            <person name="Li W."/>
            <person name="Guo W."/>
            <person name="Chen H."/>
            <person name="Zhou L."/>
            <person name="Ni X."/>
            <person name="Tian J."/>
            <person name="Zhou Y."/>
            <person name="Sheng Y."/>
            <person name="Liu T."/>
            <person name="Pan Y."/>
            <person name="Xia L."/>
            <person name="Li J."/>
            <person name="Zhao F."/>
            <person name="Cao W."/>
        </authorList>
    </citation>
    <scope>NUCLEOTIDE SEQUENCE</scope>
    <source>
        <strain evidence="1">Dsil-2018</strain>
    </source>
</reference>